<dbReference type="AlphaFoldDB" id="S0DGA0"/>
<evidence type="ECO:0000256" key="2">
    <source>
        <dbReference type="ARBA" id="ARBA00006810"/>
    </source>
</evidence>
<keyword evidence="9 12" id="KW-0472">Membrane</keyword>
<evidence type="ECO:0000256" key="11">
    <source>
        <dbReference type="RuleBase" id="RU004450"/>
    </source>
</evidence>
<dbReference type="PROSITE" id="PS00449">
    <property type="entry name" value="ATPASE_A"/>
    <property type="match status" value="1"/>
</dbReference>
<evidence type="ECO:0000256" key="9">
    <source>
        <dbReference type="ARBA" id="ARBA00023136"/>
    </source>
</evidence>
<dbReference type="RefSeq" id="YP_008083023.1">
    <property type="nucleotide sequence ID" value="NC_021468.1"/>
</dbReference>
<dbReference type="NCBIfam" id="TIGR01131">
    <property type="entry name" value="ATP_synt_6_or_A"/>
    <property type="match status" value="1"/>
</dbReference>
<gene>
    <name evidence="13" type="primary">atp6</name>
</gene>
<geneLocation type="mitochondrion" evidence="13"/>
<dbReference type="InterPro" id="IPR045083">
    <property type="entry name" value="ATP_synth_F0_asu_bact/mt"/>
</dbReference>
<feature type="transmembrane region" description="Helical" evidence="12">
    <location>
        <begin position="107"/>
        <end position="127"/>
    </location>
</feature>
<keyword evidence="7 12" id="KW-1133">Transmembrane helix</keyword>
<reference evidence="13" key="1">
    <citation type="journal article" date="2013" name="Genome Biol. Evol.">
        <title>Deep Sequencing of Mixed Total DNA without Barcodes Allows Efficient Assembly of Highly Plastic Ascidian Mitochondrial Genomes.</title>
        <authorList>
            <person name="Rubinstein N."/>
            <person name="Feldstein T."/>
            <person name="Shenkar N."/>
            <person name="Botero Castro F."/>
            <person name="Griggio F."/>
            <person name="Mastrototaro F."/>
            <person name="Delsuc F."/>
            <person name="Douzery E.J.P."/>
            <person name="Gissi C."/>
            <person name="Huchon D."/>
        </authorList>
    </citation>
    <scope>NUCLEOTIDE SEQUENCE</scope>
    <source>
        <tissue evidence="13">Gonads</tissue>
    </source>
</reference>
<protein>
    <recommendedName>
        <fullName evidence="11">ATP synthase subunit a</fullName>
    </recommendedName>
</protein>
<dbReference type="InterPro" id="IPR023011">
    <property type="entry name" value="ATP_synth_F0_asu_AS"/>
</dbReference>
<dbReference type="CTD" id="4508"/>
<dbReference type="EMBL" id="HF548560">
    <property type="protein sequence ID" value="CCO25802.1"/>
    <property type="molecule type" value="Genomic_DNA"/>
</dbReference>
<proteinExistence type="inferred from homology"/>
<dbReference type="Pfam" id="PF00119">
    <property type="entry name" value="ATP-synt_A"/>
    <property type="match status" value="1"/>
</dbReference>
<dbReference type="GO" id="GO:0046933">
    <property type="term" value="F:proton-transporting ATP synthase activity, rotational mechanism"/>
    <property type="evidence" value="ECO:0007669"/>
    <property type="project" value="TreeGrafter"/>
</dbReference>
<evidence type="ECO:0000256" key="10">
    <source>
        <dbReference type="ARBA" id="ARBA00023310"/>
    </source>
</evidence>
<comment type="subcellular location">
    <subcellularLocation>
        <location evidence="1">Membrane</location>
        <topology evidence="1">Multi-pass membrane protein</topology>
    </subcellularLocation>
    <subcellularLocation>
        <location evidence="11">Mitochondrion inner membrane</location>
        <topology evidence="11">Multi-pass membrane protein</topology>
    </subcellularLocation>
</comment>
<evidence type="ECO:0000313" key="13">
    <source>
        <dbReference type="EMBL" id="CCO25802.1"/>
    </source>
</evidence>
<dbReference type="SUPFAM" id="SSF81336">
    <property type="entry name" value="F1F0 ATP synthase subunit A"/>
    <property type="match status" value="1"/>
</dbReference>
<evidence type="ECO:0000256" key="8">
    <source>
        <dbReference type="ARBA" id="ARBA00023065"/>
    </source>
</evidence>
<evidence type="ECO:0000256" key="6">
    <source>
        <dbReference type="ARBA" id="ARBA00022781"/>
    </source>
</evidence>
<keyword evidence="10" id="KW-0066">ATP synthesis</keyword>
<keyword evidence="8" id="KW-0406">Ion transport</keyword>
<dbReference type="PANTHER" id="PTHR11410">
    <property type="entry name" value="ATP SYNTHASE SUBUNIT A"/>
    <property type="match status" value="1"/>
</dbReference>
<organism evidence="13">
    <name type="scientific">Rhodosoma turcicum</name>
    <dbReference type="NCBI Taxonomy" id="1256665"/>
    <lineage>
        <taxon>Eukaryota</taxon>
        <taxon>Metazoa</taxon>
        <taxon>Chordata</taxon>
        <taxon>Tunicata</taxon>
        <taxon>Ascidiacea</taxon>
        <taxon>Phlebobranchia</taxon>
        <taxon>Corellidae</taxon>
        <taxon>Rhodosoma</taxon>
    </lineage>
</organism>
<feature type="transmembrane region" description="Helical" evidence="12">
    <location>
        <begin position="43"/>
        <end position="63"/>
    </location>
</feature>
<dbReference type="Gene3D" id="1.20.120.220">
    <property type="entry name" value="ATP synthase, F0 complex, subunit A"/>
    <property type="match status" value="1"/>
</dbReference>
<feature type="transmembrane region" description="Helical" evidence="12">
    <location>
        <begin position="133"/>
        <end position="154"/>
    </location>
</feature>
<evidence type="ECO:0000256" key="12">
    <source>
        <dbReference type="SAM" id="Phobius"/>
    </source>
</evidence>
<dbReference type="InterPro" id="IPR035908">
    <property type="entry name" value="F0_ATP_A_sf"/>
</dbReference>
<keyword evidence="6" id="KW-0375">Hydrogen ion transport</keyword>
<keyword evidence="5 12" id="KW-0812">Transmembrane</keyword>
<feature type="transmembrane region" description="Helical" evidence="12">
    <location>
        <begin position="75"/>
        <end position="100"/>
    </location>
</feature>
<name>S0DGA0_9ASCI</name>
<dbReference type="CDD" id="cd00310">
    <property type="entry name" value="ATP-synt_Fo_a_6"/>
    <property type="match status" value="1"/>
</dbReference>
<evidence type="ECO:0000256" key="1">
    <source>
        <dbReference type="ARBA" id="ARBA00004141"/>
    </source>
</evidence>
<keyword evidence="3" id="KW-0813">Transport</keyword>
<evidence type="ECO:0000256" key="3">
    <source>
        <dbReference type="ARBA" id="ARBA00022448"/>
    </source>
</evidence>
<dbReference type="InterPro" id="IPR000568">
    <property type="entry name" value="ATP_synth_F0_asu"/>
</dbReference>
<feature type="transmembrane region" description="Helical" evidence="12">
    <location>
        <begin position="12"/>
        <end position="31"/>
    </location>
</feature>
<evidence type="ECO:0000256" key="4">
    <source>
        <dbReference type="ARBA" id="ARBA00022547"/>
    </source>
</evidence>
<dbReference type="GeneID" id="16191607"/>
<dbReference type="GO" id="GO:0005743">
    <property type="term" value="C:mitochondrial inner membrane"/>
    <property type="evidence" value="ECO:0007669"/>
    <property type="project" value="UniProtKB-SubCell"/>
</dbReference>
<keyword evidence="13" id="KW-0496">Mitochondrion</keyword>
<keyword evidence="4" id="KW-0138">CF(0)</keyword>
<feature type="transmembrane region" description="Helical" evidence="12">
    <location>
        <begin position="166"/>
        <end position="188"/>
    </location>
</feature>
<sequence length="202" mass="22933">MFGGFESGVFVVWGVLGFFMYLLVFFFLNMGRREVFLGLISGELGYILFPSFGLLVILMWMILMMNLSGLVPYGFSVSALPMVTLFLGFFFWLYNFFWIFKNDVFKVLASFLPVGTPLFLVVILVWIEVVSWLARPIALGVRLMANITAGHLLLMLFSEGVFGSGFLFLLSFSFFLLFVVLEIAVAWIQSYVFSLLLSLYVG</sequence>
<evidence type="ECO:0000256" key="7">
    <source>
        <dbReference type="ARBA" id="ARBA00022989"/>
    </source>
</evidence>
<dbReference type="PANTHER" id="PTHR11410:SF0">
    <property type="entry name" value="ATP SYNTHASE SUBUNIT A"/>
    <property type="match status" value="1"/>
</dbReference>
<evidence type="ECO:0000256" key="5">
    <source>
        <dbReference type="ARBA" id="ARBA00022692"/>
    </source>
</evidence>
<comment type="similarity">
    <text evidence="2">Belongs to the ATPase A chain family.</text>
</comment>
<dbReference type="PRINTS" id="PR00123">
    <property type="entry name" value="ATPASEA"/>
</dbReference>
<dbReference type="GO" id="GO:0045259">
    <property type="term" value="C:proton-transporting ATP synthase complex"/>
    <property type="evidence" value="ECO:0007669"/>
    <property type="project" value="UniProtKB-KW"/>
</dbReference>
<accession>S0DGA0</accession>